<dbReference type="GO" id="GO:0046819">
    <property type="term" value="P:protein secretion by the type V secretion system"/>
    <property type="evidence" value="ECO:0007669"/>
    <property type="project" value="TreeGrafter"/>
</dbReference>
<dbReference type="GO" id="GO:0009279">
    <property type="term" value="C:cell outer membrane"/>
    <property type="evidence" value="ECO:0007669"/>
    <property type="project" value="UniProtKB-SubCell"/>
</dbReference>
<dbReference type="GO" id="GO:0098046">
    <property type="term" value="C:type V protein secretion system complex"/>
    <property type="evidence" value="ECO:0007669"/>
    <property type="project" value="TreeGrafter"/>
</dbReference>
<keyword evidence="11" id="KW-1185">Reference proteome</keyword>
<dbReference type="Proteomes" id="UP000027395">
    <property type="component" value="Plasmid pPA115"/>
</dbReference>
<evidence type="ECO:0000256" key="8">
    <source>
        <dbReference type="ARBA" id="ARBA00023237"/>
    </source>
</evidence>
<keyword evidence="5" id="KW-0812">Transmembrane</keyword>
<dbReference type="PANTHER" id="PTHR34597:SF3">
    <property type="entry name" value="OUTER MEMBRANE TRANSPORTER CDIB"/>
    <property type="match status" value="1"/>
</dbReference>
<organism evidence="10 11">
    <name type="scientific">Planktothrix agardhii (strain NIVA-CYA 126/8)</name>
    <dbReference type="NCBI Taxonomy" id="388467"/>
    <lineage>
        <taxon>Bacteria</taxon>
        <taxon>Bacillati</taxon>
        <taxon>Cyanobacteriota</taxon>
        <taxon>Cyanophyceae</taxon>
        <taxon>Oscillatoriophycideae</taxon>
        <taxon>Oscillatoriales</taxon>
        <taxon>Microcoleaceae</taxon>
        <taxon>Planktothrix</taxon>
    </lineage>
</organism>
<dbReference type="InterPro" id="IPR013686">
    <property type="entry name" value="Polypept-transport_assoc_ShlB"/>
</dbReference>
<dbReference type="PATRIC" id="fig|388467.6.peg.4630"/>
<evidence type="ECO:0000256" key="6">
    <source>
        <dbReference type="ARBA" id="ARBA00022927"/>
    </source>
</evidence>
<reference evidence="10 11" key="1">
    <citation type="journal article" date="2014" name="Appl. Environ. Microbiol.">
        <title>Elucidation of insertion elements encoded on plasmids and in vitro construction of shuttle vectors from the toxic cyanobacterium Planktothrix.</title>
        <authorList>
            <person name="Christiansen G."/>
            <person name="Goesmann A."/>
            <person name="Kurmayer R."/>
        </authorList>
    </citation>
    <scope>NUCLEOTIDE SEQUENCE [LARGE SCALE GENOMIC DNA]</scope>
    <source>
        <strain evidence="10 11">NIVA-CYA 126/8</strain>
        <plasmid evidence="10">pPA115</plasmid>
    </source>
</reference>
<evidence type="ECO:0000256" key="7">
    <source>
        <dbReference type="ARBA" id="ARBA00023136"/>
    </source>
</evidence>
<evidence type="ECO:0000256" key="2">
    <source>
        <dbReference type="ARBA" id="ARBA00009055"/>
    </source>
</evidence>
<evidence type="ECO:0000259" key="9">
    <source>
        <dbReference type="PROSITE" id="PS51779"/>
    </source>
</evidence>
<feature type="domain" description="POTRA" evidence="9">
    <location>
        <begin position="108"/>
        <end position="183"/>
    </location>
</feature>
<evidence type="ECO:0000256" key="4">
    <source>
        <dbReference type="ARBA" id="ARBA00022452"/>
    </source>
</evidence>
<dbReference type="Gene3D" id="2.40.160.50">
    <property type="entry name" value="membrane protein fhac: a member of the omp85/tpsb transporter family"/>
    <property type="match status" value="1"/>
</dbReference>
<dbReference type="PROSITE" id="PS51779">
    <property type="entry name" value="POTRA"/>
    <property type="match status" value="1"/>
</dbReference>
<sequence length="598" mass="66608">MADKNHPGYLICDHFFVKAPTFYGNCLIAFFILVVADNPVLAVNRTPTEIVTVDALLIAQFPIPSPRFPFDEPPQQPLPHKLPPPEDLLEISPPVNIPEQFPPTDLKITVKRYEILGSSVFSAEQINEITQLYTGNSITFSQILEAEKVITELYTKQGYINSGAVIEAQTVKDGVVKVRVIEGELERIRVTGTQRLHPNYIRSRLAIATSKPFNTKRLLEALQLLQLNPLIQTLSAKLSAGSRQELSLLEVEVTEADSFNLELLTNNGRVPSVGSFRRGIQVSEGNLLGLGDGLIASYANTDGSDALDVKYTLPVNAYNGTLSVAYGITTSSIIEPPYNRVDITGDSHYYELTFRQPIFQRPTREITLGVTASRQESETTLLGEKYPLSRGANENGQTRISALRFFQEYTQRNRQSVFAARSQFSVGIGALNATINPEPPDSRFLAWRGQVQYVQLLKPETLLVLRSDVQLATTPLVALEQFTLGGFNSIRGYRQDTFLTDNGFLASAEVRFPLYQTSKSNLLLQIIPFIDVGTVWNNSGLENPNPNTLLSVGLGLQLQLSDKFTARIDYGIPLIDIQVRERTWQEQGLYFSVEYSPF</sequence>
<accession>A0A073CA61</accession>
<dbReference type="Pfam" id="PF08479">
    <property type="entry name" value="POTRA_2"/>
    <property type="match status" value="1"/>
</dbReference>
<evidence type="ECO:0000313" key="11">
    <source>
        <dbReference type="Proteomes" id="UP000027395"/>
    </source>
</evidence>
<dbReference type="GO" id="GO:0008320">
    <property type="term" value="F:protein transmembrane transporter activity"/>
    <property type="evidence" value="ECO:0007669"/>
    <property type="project" value="TreeGrafter"/>
</dbReference>
<keyword evidence="8" id="KW-0998">Cell outer membrane</keyword>
<comment type="subcellular location">
    <subcellularLocation>
        <location evidence="1">Cell outer membrane</location>
    </subcellularLocation>
</comment>
<protein>
    <submittedName>
        <fullName evidence="10">Outer membrane protein assembly factor</fullName>
    </submittedName>
</protein>
<dbReference type="InterPro" id="IPR005565">
    <property type="entry name" value="Hemolysn_activator_HlyB_C"/>
</dbReference>
<keyword evidence="7" id="KW-0472">Membrane</keyword>
<proteinExistence type="inferred from homology"/>
<dbReference type="InterPro" id="IPR051544">
    <property type="entry name" value="TPS_OM_transporter"/>
</dbReference>
<evidence type="ECO:0000256" key="1">
    <source>
        <dbReference type="ARBA" id="ARBA00004442"/>
    </source>
</evidence>
<evidence type="ECO:0000256" key="5">
    <source>
        <dbReference type="ARBA" id="ARBA00022692"/>
    </source>
</evidence>
<dbReference type="PANTHER" id="PTHR34597">
    <property type="entry name" value="SLR1661 PROTEIN"/>
    <property type="match status" value="1"/>
</dbReference>
<dbReference type="Gene3D" id="3.10.20.310">
    <property type="entry name" value="membrane protein fhac"/>
    <property type="match status" value="1"/>
</dbReference>
<dbReference type="AlphaFoldDB" id="A0A073CA61"/>
<name>A0A073CA61_PLAA1</name>
<gene>
    <name evidence="10" type="ORF">A19Y_9004</name>
</gene>
<evidence type="ECO:0000256" key="3">
    <source>
        <dbReference type="ARBA" id="ARBA00022448"/>
    </source>
</evidence>
<dbReference type="HOGENOM" id="CLU_021521_0_0_3"/>
<dbReference type="InterPro" id="IPR034746">
    <property type="entry name" value="POTRA"/>
</dbReference>
<dbReference type="Pfam" id="PF03865">
    <property type="entry name" value="ShlB"/>
    <property type="match status" value="1"/>
</dbReference>
<keyword evidence="3" id="KW-0813">Transport</keyword>
<keyword evidence="4" id="KW-1134">Transmembrane beta strand</keyword>
<evidence type="ECO:0000313" key="10">
    <source>
        <dbReference type="EMBL" id="KEI65214.1"/>
    </source>
</evidence>
<comment type="similarity">
    <text evidence="2">Belongs to the TPS (TC 1.B.20) family.</text>
</comment>
<geneLocation type="plasmid" evidence="10 11">
    <name>pPA115</name>
</geneLocation>
<keyword evidence="10" id="KW-0614">Plasmid</keyword>
<dbReference type="EMBL" id="CM002804">
    <property type="protein sequence ID" value="KEI65214.1"/>
    <property type="molecule type" value="Genomic_DNA"/>
</dbReference>
<keyword evidence="6" id="KW-0653">Protein transport</keyword>